<dbReference type="Pfam" id="PF13193">
    <property type="entry name" value="AMP-binding_C"/>
    <property type="match status" value="1"/>
</dbReference>
<dbReference type="RefSeq" id="WP_111251480.1">
    <property type="nucleotide sequence ID" value="NZ_QKWH01000010.1"/>
</dbReference>
<evidence type="ECO:0000256" key="1">
    <source>
        <dbReference type="ARBA" id="ARBA00022450"/>
    </source>
</evidence>
<dbReference type="Pfam" id="PF00550">
    <property type="entry name" value="PP-binding"/>
    <property type="match status" value="1"/>
</dbReference>
<dbReference type="GO" id="GO:0044550">
    <property type="term" value="P:secondary metabolite biosynthetic process"/>
    <property type="evidence" value="ECO:0007669"/>
    <property type="project" value="TreeGrafter"/>
</dbReference>
<dbReference type="AlphaFoldDB" id="A0A2W5WVQ5"/>
<dbReference type="PROSITE" id="PS00012">
    <property type="entry name" value="PHOSPHOPANTETHEINE"/>
    <property type="match status" value="1"/>
</dbReference>
<sequence>MSSGTPLVLDLFADTAGRHPERVAVDAVDGTLTFARLDERAHTVAAALGDRGVRPGDTVAVRVRRRTALVVLMIGVWRAGAAFVLIDPEEPVDVAQYKADLVGARLTVRDEDVPALLAGPPRRAAVPEPGPGDLAYTIFTSGSTGRPKGVETEHGGLAHHVATQLTEIYSVLPDPDRPRRVGGAAPVTFDSFLDQVLPTVAFGHTFVLFDEAGRFDPANFLDLGERSLDVVDCAPSQLSVLVRHGLLERRRPVELVVFGGDKPSADLWTRLRSAGTPAFSIYGATECSIGSMTADVRDFDAVTLGRPAEHSPVYVLDDALLPVGPGAVGEIFLGGPGVGRGYVAAAEETARSFLPDPFAAVTRSDARMYRTGDLGRLGDDGVIEFVGRIDYQVKVRGFRIEPAEVEHALESIGSVTHAAVVPDVLDGPASQLVAFVTPLDGPGWASLRETLSERVASHMVPASGYRLDALPLTPSGKVDRRALLARYHEELAASSALEPPATEAEAAVLSAWKEVLGRDEVGVTDRFAEIGGHSLAAIEIISRLQESWPATFKVADALLAPTVRDMARVLESARAGSLPRRV</sequence>
<evidence type="ECO:0000256" key="2">
    <source>
        <dbReference type="ARBA" id="ARBA00022553"/>
    </source>
</evidence>
<evidence type="ECO:0000313" key="4">
    <source>
        <dbReference type="EMBL" id="PZR52366.1"/>
    </source>
</evidence>
<dbReference type="InterPro" id="IPR036736">
    <property type="entry name" value="ACP-like_sf"/>
</dbReference>
<organism evidence="4 5">
    <name type="scientific">Xylanimonas oleitrophica</name>
    <dbReference type="NCBI Taxonomy" id="2607479"/>
    <lineage>
        <taxon>Bacteria</taxon>
        <taxon>Bacillati</taxon>
        <taxon>Actinomycetota</taxon>
        <taxon>Actinomycetes</taxon>
        <taxon>Micrococcales</taxon>
        <taxon>Promicromonosporaceae</taxon>
        <taxon>Xylanimonas</taxon>
    </lineage>
</organism>
<dbReference type="Gene3D" id="3.40.50.12780">
    <property type="entry name" value="N-terminal domain of ligase-like"/>
    <property type="match status" value="1"/>
</dbReference>
<dbReference type="SUPFAM" id="SSF56801">
    <property type="entry name" value="Acetyl-CoA synthetase-like"/>
    <property type="match status" value="1"/>
</dbReference>
<comment type="caution">
    <text evidence="4">The sequence shown here is derived from an EMBL/GenBank/DDBJ whole genome shotgun (WGS) entry which is preliminary data.</text>
</comment>
<dbReference type="SMART" id="SM00823">
    <property type="entry name" value="PKS_PP"/>
    <property type="match status" value="1"/>
</dbReference>
<dbReference type="PANTHER" id="PTHR45527">
    <property type="entry name" value="NONRIBOSOMAL PEPTIDE SYNTHETASE"/>
    <property type="match status" value="1"/>
</dbReference>
<gene>
    <name evidence="4" type="ORF">DNL40_11860</name>
</gene>
<proteinExistence type="predicted"/>
<accession>A0A2W5WVQ5</accession>
<dbReference type="PROSITE" id="PS50075">
    <property type="entry name" value="CARRIER"/>
    <property type="match status" value="1"/>
</dbReference>
<dbReference type="InterPro" id="IPR000873">
    <property type="entry name" value="AMP-dep_synth/lig_dom"/>
</dbReference>
<dbReference type="CDD" id="cd05930">
    <property type="entry name" value="A_NRPS"/>
    <property type="match status" value="1"/>
</dbReference>
<dbReference type="GO" id="GO:0043041">
    <property type="term" value="P:amino acid activation for nonribosomal peptide biosynthetic process"/>
    <property type="evidence" value="ECO:0007669"/>
    <property type="project" value="TreeGrafter"/>
</dbReference>
<keyword evidence="1" id="KW-0596">Phosphopantetheine</keyword>
<evidence type="ECO:0000259" key="3">
    <source>
        <dbReference type="PROSITE" id="PS50075"/>
    </source>
</evidence>
<dbReference type="PANTHER" id="PTHR45527:SF1">
    <property type="entry name" value="FATTY ACID SYNTHASE"/>
    <property type="match status" value="1"/>
</dbReference>
<protein>
    <recommendedName>
        <fullName evidence="3">Carrier domain-containing protein</fullName>
    </recommendedName>
</protein>
<feature type="domain" description="Carrier" evidence="3">
    <location>
        <begin position="499"/>
        <end position="574"/>
    </location>
</feature>
<dbReference type="GO" id="GO:0031177">
    <property type="term" value="F:phosphopantetheine binding"/>
    <property type="evidence" value="ECO:0007669"/>
    <property type="project" value="InterPro"/>
</dbReference>
<dbReference type="EMBL" id="QKWH01000010">
    <property type="protein sequence ID" value="PZR52366.1"/>
    <property type="molecule type" value="Genomic_DNA"/>
</dbReference>
<dbReference type="InterPro" id="IPR009081">
    <property type="entry name" value="PP-bd_ACP"/>
</dbReference>
<evidence type="ECO:0000313" key="5">
    <source>
        <dbReference type="Proteomes" id="UP000248783"/>
    </source>
</evidence>
<dbReference type="SUPFAM" id="SSF47336">
    <property type="entry name" value="ACP-like"/>
    <property type="match status" value="1"/>
</dbReference>
<reference evidence="4 5" key="1">
    <citation type="submission" date="2018-06" db="EMBL/GenBank/DDBJ databases">
        <title>Whole genome sequencing of a novel hydrocarbon degrading bacterial strain, PW21 isolated from oil contaminated produced water sample.</title>
        <authorList>
            <person name="Nagkirti P."/>
            <person name="Shaikh A."/>
            <person name="Gowdaman V."/>
            <person name="Engineer A.E."/>
            <person name="Dagar S."/>
            <person name="Dhakephalkar P.K."/>
        </authorList>
    </citation>
    <scope>NUCLEOTIDE SEQUENCE [LARGE SCALE GENOMIC DNA]</scope>
    <source>
        <strain evidence="4 5">PW21</strain>
    </source>
</reference>
<dbReference type="InterPro" id="IPR020806">
    <property type="entry name" value="PKS_PP-bd"/>
</dbReference>
<dbReference type="Gene3D" id="3.30.300.30">
    <property type="match status" value="1"/>
</dbReference>
<dbReference type="Proteomes" id="UP000248783">
    <property type="component" value="Unassembled WGS sequence"/>
</dbReference>
<dbReference type="InterPro" id="IPR045851">
    <property type="entry name" value="AMP-bd_C_sf"/>
</dbReference>
<dbReference type="Gene3D" id="1.10.1200.10">
    <property type="entry name" value="ACP-like"/>
    <property type="match status" value="1"/>
</dbReference>
<dbReference type="InterPro" id="IPR025110">
    <property type="entry name" value="AMP-bd_C"/>
</dbReference>
<dbReference type="Pfam" id="PF00501">
    <property type="entry name" value="AMP-binding"/>
    <property type="match status" value="1"/>
</dbReference>
<name>A0A2W5WVQ5_9MICO</name>
<keyword evidence="2" id="KW-0597">Phosphoprotein</keyword>
<dbReference type="InterPro" id="IPR042099">
    <property type="entry name" value="ANL_N_sf"/>
</dbReference>
<dbReference type="GO" id="GO:0005737">
    <property type="term" value="C:cytoplasm"/>
    <property type="evidence" value="ECO:0007669"/>
    <property type="project" value="TreeGrafter"/>
</dbReference>
<dbReference type="InterPro" id="IPR006162">
    <property type="entry name" value="Ppantetheine_attach_site"/>
</dbReference>
<keyword evidence="5" id="KW-1185">Reference proteome</keyword>